<proteinExistence type="inferred from homology"/>
<keyword evidence="3 6" id="KW-0812">Transmembrane</keyword>
<dbReference type="RefSeq" id="WP_141602286.1">
    <property type="nucleotide sequence ID" value="NZ_JARMSB010000007.1"/>
</dbReference>
<organism evidence="8 9">
    <name type="scientific">Ureibacillus terrenus</name>
    <dbReference type="NCBI Taxonomy" id="118246"/>
    <lineage>
        <taxon>Bacteria</taxon>
        <taxon>Bacillati</taxon>
        <taxon>Bacillota</taxon>
        <taxon>Bacilli</taxon>
        <taxon>Bacillales</taxon>
        <taxon>Caryophanaceae</taxon>
        <taxon>Ureibacillus</taxon>
    </lineage>
</organism>
<dbReference type="Proteomes" id="UP000315753">
    <property type="component" value="Unassembled WGS sequence"/>
</dbReference>
<feature type="transmembrane region" description="Helical" evidence="6">
    <location>
        <begin position="521"/>
        <end position="545"/>
    </location>
</feature>
<dbReference type="EMBL" id="VIGD01000009">
    <property type="protein sequence ID" value="TQE90736.1"/>
    <property type="molecule type" value="Genomic_DNA"/>
</dbReference>
<keyword evidence="6" id="KW-0813">Transport</keyword>
<comment type="caution">
    <text evidence="8">The sequence shown here is derived from an EMBL/GenBank/DDBJ whole genome shotgun (WGS) entry which is preliminary data.</text>
</comment>
<evidence type="ECO:0000256" key="1">
    <source>
        <dbReference type="ARBA" id="ARBA00004651"/>
    </source>
</evidence>
<dbReference type="AlphaFoldDB" id="A0A540V1Y3"/>
<reference evidence="8 9" key="1">
    <citation type="submission" date="2019-06" db="EMBL/GenBank/DDBJ databases">
        <title>Genome sequence of Ureibacillus terrenus.</title>
        <authorList>
            <person name="Maclea K.S."/>
            <person name="Simoes M."/>
        </authorList>
    </citation>
    <scope>NUCLEOTIDE SEQUENCE [LARGE SCALE GENOMIC DNA]</scope>
    <source>
        <strain evidence="8 9">ATCC BAA-384</strain>
    </source>
</reference>
<feature type="transmembrane region" description="Helical" evidence="6">
    <location>
        <begin position="581"/>
        <end position="603"/>
    </location>
</feature>
<dbReference type="GO" id="GO:0005886">
    <property type="term" value="C:plasma membrane"/>
    <property type="evidence" value="ECO:0007669"/>
    <property type="project" value="UniProtKB-SubCell"/>
</dbReference>
<evidence type="ECO:0000256" key="3">
    <source>
        <dbReference type="ARBA" id="ARBA00022692"/>
    </source>
</evidence>
<keyword evidence="2 6" id="KW-1003">Cell membrane</keyword>
<keyword evidence="4 6" id="KW-1133">Transmembrane helix</keyword>
<sequence>MTFHQFAYRNVIRNFRIYAAFFMASFFSVFVFFIYSMLMFHPEIENGHLGKVPIGGMVIAEMILVLFSWFFIFYSMKAFLESRAKEFAILIHLGMEKRQLAKLIFMETMLIGSLSIAFGIIFGYAFSKFFFMIVREILMLNELPLYFRWEPFILTIVVYFSAFVIISVISVNFSPERKIIDLLKWYQYADVNDRFSKKRAVMAVVLLGIAYILALLTNRVNFYPFVVLLPVLITIGTYFFFTDTAQCIVQWMKKRKHYYWRKSKMLSIAEQTFILKNNGKMYFVVTMVSAAAFLCIGLLAALSSYTSQYDKLNPLGLIYKGHIDNPYEKQHITSIVNELEQKGLSYHLTRFEVKKQTSSFTNYEVEVFRESDINSLLFSYGYPMVQLESGEGMFIPYSEESIKKLSKRTVHTVLKENNVPITIDRVYPKVIFPSSIVSPNSIIISDEDFLRLKNPYSGYPRVEPGYHLFAFDIPQWLEAQNVGLDIYRQVQKEYEKNRYGLPFYFENAGLNYSYVLSMYSLFTLVGLLVAGVFLLAAGSFIYFKIHTNLDSEKRKFDVLKRMGITDGEIKRLVSAQLFPQFFLPWGVAMVHSIFAFLALQNLLKDIANISIVKEIVFAFSFLILLQIIYFYLIRWRFIAHVKN</sequence>
<dbReference type="InterPro" id="IPR003838">
    <property type="entry name" value="ABC3_permease_C"/>
</dbReference>
<evidence type="ECO:0000256" key="6">
    <source>
        <dbReference type="PIRNR" id="PIRNR018968"/>
    </source>
</evidence>
<dbReference type="PANTHER" id="PTHR46795">
    <property type="entry name" value="ABC TRANSPORTER PERMEASE-RELATED-RELATED"/>
    <property type="match status" value="1"/>
</dbReference>
<dbReference type="OrthoDB" id="1937696at2"/>
<dbReference type="PANTHER" id="PTHR46795:SF1">
    <property type="entry name" value="ABC TRANSPORTER PERMEASE PROTEIN"/>
    <property type="match status" value="1"/>
</dbReference>
<keyword evidence="9" id="KW-1185">Reference proteome</keyword>
<feature type="transmembrane region" description="Helical" evidence="6">
    <location>
        <begin position="281"/>
        <end position="302"/>
    </location>
</feature>
<evidence type="ECO:0000256" key="2">
    <source>
        <dbReference type="ARBA" id="ARBA00022475"/>
    </source>
</evidence>
<keyword evidence="5 6" id="KW-0472">Membrane</keyword>
<feature type="transmembrane region" description="Helical" evidence="6">
    <location>
        <begin position="200"/>
        <end position="216"/>
    </location>
</feature>
<comment type="similarity">
    <text evidence="6">Belongs to the ABC-4 integral membrane protein family.</text>
</comment>
<comment type="subcellular location">
    <subcellularLocation>
        <location evidence="1 6">Cell membrane</location>
        <topology evidence="1 6">Multi-pass membrane protein</topology>
    </subcellularLocation>
</comment>
<feature type="transmembrane region" description="Helical" evidence="6">
    <location>
        <begin position="222"/>
        <end position="241"/>
    </location>
</feature>
<evidence type="ECO:0000259" key="7">
    <source>
        <dbReference type="Pfam" id="PF02687"/>
    </source>
</evidence>
<name>A0A540V1Y3_9BACL</name>
<protein>
    <submittedName>
        <fullName evidence="8">ABC transporter permease</fullName>
    </submittedName>
</protein>
<evidence type="ECO:0000313" key="8">
    <source>
        <dbReference type="EMBL" id="TQE90736.1"/>
    </source>
</evidence>
<feature type="transmembrane region" description="Helical" evidence="6">
    <location>
        <begin position="17"/>
        <end position="40"/>
    </location>
</feature>
<gene>
    <name evidence="8" type="ORF">FKZ59_08265</name>
</gene>
<feature type="transmembrane region" description="Helical" evidence="6">
    <location>
        <begin position="151"/>
        <end position="174"/>
    </location>
</feature>
<feature type="transmembrane region" description="Helical" evidence="6">
    <location>
        <begin position="615"/>
        <end position="633"/>
    </location>
</feature>
<dbReference type="Pfam" id="PF02687">
    <property type="entry name" value="FtsX"/>
    <property type="match status" value="1"/>
</dbReference>
<feature type="transmembrane region" description="Helical" evidence="6">
    <location>
        <begin position="52"/>
        <end position="74"/>
    </location>
</feature>
<dbReference type="PIRSF" id="PIRSF018968">
    <property type="entry name" value="ABC_permease_BceB"/>
    <property type="match status" value="1"/>
</dbReference>
<dbReference type="GO" id="GO:0055085">
    <property type="term" value="P:transmembrane transport"/>
    <property type="evidence" value="ECO:0007669"/>
    <property type="project" value="UniProtKB-UniRule"/>
</dbReference>
<evidence type="ECO:0000256" key="4">
    <source>
        <dbReference type="ARBA" id="ARBA00022989"/>
    </source>
</evidence>
<evidence type="ECO:0000256" key="5">
    <source>
        <dbReference type="ARBA" id="ARBA00023136"/>
    </source>
</evidence>
<dbReference type="InterPro" id="IPR052536">
    <property type="entry name" value="ABC-4_Integral_Memb_Prot"/>
</dbReference>
<accession>A0A540V1Y3</accession>
<feature type="domain" description="ABC3 transporter permease C-terminal" evidence="7">
    <location>
        <begin position="63"/>
        <end position="172"/>
    </location>
</feature>
<feature type="transmembrane region" description="Helical" evidence="6">
    <location>
        <begin position="103"/>
        <end position="131"/>
    </location>
</feature>
<evidence type="ECO:0000313" key="9">
    <source>
        <dbReference type="Proteomes" id="UP000315753"/>
    </source>
</evidence>
<dbReference type="InterPro" id="IPR027022">
    <property type="entry name" value="ABC_permease_BceB-typ"/>
</dbReference>